<comment type="caution">
    <text evidence="1">The sequence shown here is derived from an EMBL/GenBank/DDBJ whole genome shotgun (WGS) entry which is preliminary data.</text>
</comment>
<keyword evidence="2" id="KW-1185">Reference proteome</keyword>
<evidence type="ECO:0000313" key="2">
    <source>
        <dbReference type="Proteomes" id="UP000805193"/>
    </source>
</evidence>
<gene>
    <name evidence="1" type="ORF">HPB47_008934</name>
</gene>
<protein>
    <submittedName>
        <fullName evidence="1">Uncharacterized protein</fullName>
    </submittedName>
</protein>
<feature type="non-terminal residue" evidence="1">
    <location>
        <position position="102"/>
    </location>
</feature>
<dbReference type="Proteomes" id="UP000805193">
    <property type="component" value="Unassembled WGS sequence"/>
</dbReference>
<dbReference type="EMBL" id="JABSTQ010011222">
    <property type="protein sequence ID" value="KAG0413904.1"/>
    <property type="molecule type" value="Genomic_DNA"/>
</dbReference>
<name>A0AC60P3B9_IXOPE</name>
<reference evidence="1 2" key="1">
    <citation type="journal article" date="2020" name="Cell">
        <title>Large-Scale Comparative Analyses of Tick Genomes Elucidate Their Genetic Diversity and Vector Capacities.</title>
        <authorList>
            <consortium name="Tick Genome and Microbiome Consortium (TIGMIC)"/>
            <person name="Jia N."/>
            <person name="Wang J."/>
            <person name="Shi W."/>
            <person name="Du L."/>
            <person name="Sun Y."/>
            <person name="Zhan W."/>
            <person name="Jiang J.F."/>
            <person name="Wang Q."/>
            <person name="Zhang B."/>
            <person name="Ji P."/>
            <person name="Bell-Sakyi L."/>
            <person name="Cui X.M."/>
            <person name="Yuan T.T."/>
            <person name="Jiang B.G."/>
            <person name="Yang W.F."/>
            <person name="Lam T.T."/>
            <person name="Chang Q.C."/>
            <person name="Ding S.J."/>
            <person name="Wang X.J."/>
            <person name="Zhu J.G."/>
            <person name="Ruan X.D."/>
            <person name="Zhao L."/>
            <person name="Wei J.T."/>
            <person name="Ye R.Z."/>
            <person name="Que T.C."/>
            <person name="Du C.H."/>
            <person name="Zhou Y.H."/>
            <person name="Cheng J.X."/>
            <person name="Dai P.F."/>
            <person name="Guo W.B."/>
            <person name="Han X.H."/>
            <person name="Huang E.J."/>
            <person name="Li L.F."/>
            <person name="Wei W."/>
            <person name="Gao Y.C."/>
            <person name="Liu J.Z."/>
            <person name="Shao H.Z."/>
            <person name="Wang X."/>
            <person name="Wang C.C."/>
            <person name="Yang T.C."/>
            <person name="Huo Q.B."/>
            <person name="Li W."/>
            <person name="Chen H.Y."/>
            <person name="Chen S.E."/>
            <person name="Zhou L.G."/>
            <person name="Ni X.B."/>
            <person name="Tian J.H."/>
            <person name="Sheng Y."/>
            <person name="Liu T."/>
            <person name="Pan Y.S."/>
            <person name="Xia L.Y."/>
            <person name="Li J."/>
            <person name="Zhao F."/>
            <person name="Cao W.C."/>
        </authorList>
    </citation>
    <scope>NUCLEOTIDE SEQUENCE [LARGE SCALE GENOMIC DNA]</scope>
    <source>
        <strain evidence="1">Iper-2018</strain>
    </source>
</reference>
<organism evidence="1 2">
    <name type="scientific">Ixodes persulcatus</name>
    <name type="common">Taiga tick</name>
    <dbReference type="NCBI Taxonomy" id="34615"/>
    <lineage>
        <taxon>Eukaryota</taxon>
        <taxon>Metazoa</taxon>
        <taxon>Ecdysozoa</taxon>
        <taxon>Arthropoda</taxon>
        <taxon>Chelicerata</taxon>
        <taxon>Arachnida</taxon>
        <taxon>Acari</taxon>
        <taxon>Parasitiformes</taxon>
        <taxon>Ixodida</taxon>
        <taxon>Ixodoidea</taxon>
        <taxon>Ixodidae</taxon>
        <taxon>Ixodinae</taxon>
        <taxon>Ixodes</taxon>
    </lineage>
</organism>
<proteinExistence type="predicted"/>
<evidence type="ECO:0000313" key="1">
    <source>
        <dbReference type="EMBL" id="KAG0413904.1"/>
    </source>
</evidence>
<sequence length="102" mass="11549">MSSDYFKGLDIEAKNRYREKLPFRDQELPDPLDGDLELPPVTAADIFMYLVEGVYFYTKEQFKSNKMGEAYNAFVSGKVKRLVSFKAGKRGEGIVVIAATVE</sequence>
<accession>A0AC60P3B9</accession>